<dbReference type="GO" id="GO:0045505">
    <property type="term" value="F:dynein intermediate chain binding"/>
    <property type="evidence" value="ECO:0007669"/>
    <property type="project" value="TreeGrafter"/>
</dbReference>
<evidence type="ECO:0000256" key="1">
    <source>
        <dbReference type="ARBA" id="ARBA00004245"/>
    </source>
</evidence>
<dbReference type="Pfam" id="PF03645">
    <property type="entry name" value="Tctex-1"/>
    <property type="match status" value="1"/>
</dbReference>
<sequence length="112" mass="12387">MDEQSAEETAFVVDDVSNIIKDAVESTIGSSTYQHNRVNQWTSSVVETSLNQLTKLGKPFKYIVTCVILQKNGAGLHTASSCFWDNTVDGSCTVRWENKTMYCIVSIFGLAL</sequence>
<name>A0AAD8CL46_ACIOX</name>
<evidence type="ECO:0000256" key="3">
    <source>
        <dbReference type="ARBA" id="ARBA00022490"/>
    </source>
</evidence>
<evidence type="ECO:0000313" key="9">
    <source>
        <dbReference type="EMBL" id="KAK1152980.1"/>
    </source>
</evidence>
<comment type="caution">
    <text evidence="9">The sequence shown here is derived from an EMBL/GenBank/DDBJ whole genome shotgun (WGS) entry which is preliminary data.</text>
</comment>
<dbReference type="EMBL" id="JAGXEW010000043">
    <property type="protein sequence ID" value="KAK1152980.1"/>
    <property type="molecule type" value="Genomic_DNA"/>
</dbReference>
<keyword evidence="4" id="KW-0493">Microtubule</keyword>
<dbReference type="InterPro" id="IPR038586">
    <property type="entry name" value="Tctex-1-like_sf"/>
</dbReference>
<gene>
    <name evidence="9" type="primary">DYNLT1</name>
    <name evidence="9" type="ORF">AOXY_G30305</name>
</gene>
<evidence type="ECO:0000256" key="6">
    <source>
        <dbReference type="ARBA" id="ARBA00023175"/>
    </source>
</evidence>
<evidence type="ECO:0000256" key="2">
    <source>
        <dbReference type="ARBA" id="ARBA00005361"/>
    </source>
</evidence>
<dbReference type="GO" id="GO:0005874">
    <property type="term" value="C:microtubule"/>
    <property type="evidence" value="ECO:0007669"/>
    <property type="project" value="UniProtKB-KW"/>
</dbReference>
<keyword evidence="6" id="KW-0505">Motor protein</keyword>
<dbReference type="FunFam" id="3.30.1140.40:FF:000001">
    <property type="entry name" value="Dynein light chain Tctex-type 1"/>
    <property type="match status" value="1"/>
</dbReference>
<dbReference type="PANTHER" id="PTHR21255:SF4">
    <property type="entry name" value="DYNEIN LIGHT CHAIN TCTEX-TYPE"/>
    <property type="match status" value="1"/>
</dbReference>
<proteinExistence type="inferred from homology"/>
<dbReference type="AlphaFoldDB" id="A0AAD8CL46"/>
<dbReference type="GO" id="GO:0005737">
    <property type="term" value="C:cytoplasm"/>
    <property type="evidence" value="ECO:0007669"/>
    <property type="project" value="TreeGrafter"/>
</dbReference>
<dbReference type="PANTHER" id="PTHR21255">
    <property type="entry name" value="T-COMPLEX-ASSOCIATED-TESTIS-EXPRESSED 1/ DYNEIN LIGHT CHAIN"/>
    <property type="match status" value="1"/>
</dbReference>
<dbReference type="GO" id="GO:0007018">
    <property type="term" value="P:microtubule-based movement"/>
    <property type="evidence" value="ECO:0007669"/>
    <property type="project" value="TreeGrafter"/>
</dbReference>
<keyword evidence="10" id="KW-1185">Reference proteome</keyword>
<keyword evidence="3" id="KW-0963">Cytoplasm</keyword>
<reference evidence="9" key="1">
    <citation type="submission" date="2022-02" db="EMBL/GenBank/DDBJ databases">
        <title>Atlantic sturgeon de novo genome assembly.</title>
        <authorList>
            <person name="Stock M."/>
            <person name="Klopp C."/>
            <person name="Guiguen Y."/>
            <person name="Cabau C."/>
            <person name="Parinello H."/>
            <person name="Santidrian Yebra-Pimentel E."/>
            <person name="Kuhl H."/>
            <person name="Dirks R.P."/>
            <person name="Guessner J."/>
            <person name="Wuertz S."/>
            <person name="Du K."/>
            <person name="Schartl M."/>
        </authorList>
    </citation>
    <scope>NUCLEOTIDE SEQUENCE</scope>
    <source>
        <strain evidence="9">STURGEONOMICS-FGT-2020</strain>
        <tissue evidence="9">Whole blood</tissue>
    </source>
</reference>
<evidence type="ECO:0000256" key="5">
    <source>
        <dbReference type="ARBA" id="ARBA00023017"/>
    </source>
</evidence>
<keyword evidence="7" id="KW-0206">Cytoskeleton</keyword>
<evidence type="ECO:0000256" key="4">
    <source>
        <dbReference type="ARBA" id="ARBA00022701"/>
    </source>
</evidence>
<dbReference type="Proteomes" id="UP001230051">
    <property type="component" value="Unassembled WGS sequence"/>
</dbReference>
<accession>A0AAD8CL46</accession>
<protein>
    <recommendedName>
        <fullName evidence="8">Dynein light chain Tctex-type 1</fullName>
    </recommendedName>
</protein>
<dbReference type="InterPro" id="IPR005334">
    <property type="entry name" value="Tctex-1-like"/>
</dbReference>
<comment type="similarity">
    <text evidence="2">Belongs to the dynein light chain Tctex-type family.</text>
</comment>
<organism evidence="9 10">
    <name type="scientific">Acipenser oxyrinchus oxyrinchus</name>
    <dbReference type="NCBI Taxonomy" id="40147"/>
    <lineage>
        <taxon>Eukaryota</taxon>
        <taxon>Metazoa</taxon>
        <taxon>Chordata</taxon>
        <taxon>Craniata</taxon>
        <taxon>Vertebrata</taxon>
        <taxon>Euteleostomi</taxon>
        <taxon>Actinopterygii</taxon>
        <taxon>Chondrostei</taxon>
        <taxon>Acipenseriformes</taxon>
        <taxon>Acipenseridae</taxon>
        <taxon>Acipenser</taxon>
    </lineage>
</organism>
<comment type="subcellular location">
    <subcellularLocation>
        <location evidence="1">Cytoplasm</location>
        <location evidence="1">Cytoskeleton</location>
    </subcellularLocation>
</comment>
<dbReference type="Gene3D" id="3.30.1140.40">
    <property type="entry name" value="Tctex-1"/>
    <property type="match status" value="1"/>
</dbReference>
<dbReference type="GO" id="GO:0005868">
    <property type="term" value="C:cytoplasmic dynein complex"/>
    <property type="evidence" value="ECO:0007669"/>
    <property type="project" value="TreeGrafter"/>
</dbReference>
<dbReference type="CDD" id="cd21462">
    <property type="entry name" value="DLC-like_DYNLT1"/>
    <property type="match status" value="1"/>
</dbReference>
<evidence type="ECO:0000313" key="10">
    <source>
        <dbReference type="Proteomes" id="UP001230051"/>
    </source>
</evidence>
<evidence type="ECO:0000256" key="8">
    <source>
        <dbReference type="ARBA" id="ARBA00072460"/>
    </source>
</evidence>
<keyword evidence="5" id="KW-0243">Dynein</keyword>
<evidence type="ECO:0000256" key="7">
    <source>
        <dbReference type="ARBA" id="ARBA00023212"/>
    </source>
</evidence>